<reference evidence="1 2" key="1">
    <citation type="submission" date="2023-03" db="EMBL/GenBank/DDBJ databases">
        <title>WGS of Gossypium arboreum.</title>
        <authorList>
            <person name="Yu D."/>
        </authorList>
    </citation>
    <scope>NUCLEOTIDE SEQUENCE [LARGE SCALE GENOMIC DNA]</scope>
    <source>
        <tissue evidence="1">Leaf</tissue>
    </source>
</reference>
<name>A0ABR0QER1_GOSAR</name>
<organism evidence="1 2">
    <name type="scientific">Gossypium arboreum</name>
    <name type="common">Tree cotton</name>
    <name type="synonym">Gossypium nanking</name>
    <dbReference type="NCBI Taxonomy" id="29729"/>
    <lineage>
        <taxon>Eukaryota</taxon>
        <taxon>Viridiplantae</taxon>
        <taxon>Streptophyta</taxon>
        <taxon>Embryophyta</taxon>
        <taxon>Tracheophyta</taxon>
        <taxon>Spermatophyta</taxon>
        <taxon>Magnoliopsida</taxon>
        <taxon>eudicotyledons</taxon>
        <taxon>Gunneridae</taxon>
        <taxon>Pentapetalae</taxon>
        <taxon>rosids</taxon>
        <taxon>malvids</taxon>
        <taxon>Malvales</taxon>
        <taxon>Malvaceae</taxon>
        <taxon>Malvoideae</taxon>
        <taxon>Gossypium</taxon>
    </lineage>
</organism>
<evidence type="ECO:0000313" key="2">
    <source>
        <dbReference type="Proteomes" id="UP001358586"/>
    </source>
</evidence>
<protein>
    <submittedName>
        <fullName evidence="1">Uncharacterized protein</fullName>
    </submittedName>
</protein>
<accession>A0ABR0QER1</accession>
<proteinExistence type="predicted"/>
<dbReference type="EMBL" id="JARKNE010000003">
    <property type="protein sequence ID" value="KAK5837719.1"/>
    <property type="molecule type" value="Genomic_DNA"/>
</dbReference>
<sequence length="182" mass="20855">MASEDGCWIWELFADHQLDHSTILKVTAIRPPNKVAGRDICMDKFSMTEAYKAIVKDSWSPSNDLWQKIWKLKCPQRIKHLWPVFDRKSHDGHSMGAVKGVEQRAFAGGVIRDRHSNWIKGYYRQWIVCLFLVAFGISVDTCCFLCMDATERGDHNFSESGSSRNVWQSVLCLYSIHRAAGT</sequence>
<keyword evidence="2" id="KW-1185">Reference proteome</keyword>
<dbReference type="Proteomes" id="UP001358586">
    <property type="component" value="Chromosome 3"/>
</dbReference>
<evidence type="ECO:0000313" key="1">
    <source>
        <dbReference type="EMBL" id="KAK5837719.1"/>
    </source>
</evidence>
<comment type="caution">
    <text evidence="1">The sequence shown here is derived from an EMBL/GenBank/DDBJ whole genome shotgun (WGS) entry which is preliminary data.</text>
</comment>
<gene>
    <name evidence="1" type="ORF">PVK06_006446</name>
</gene>